<evidence type="ECO:0000313" key="6">
    <source>
        <dbReference type="Proteomes" id="UP001055940"/>
    </source>
</evidence>
<dbReference type="RefSeq" id="WP_254419344.1">
    <property type="nucleotide sequence ID" value="NZ_BAAAJB010000093.1"/>
</dbReference>
<gene>
    <name evidence="5" type="ORF">NE857_00750</name>
</gene>
<dbReference type="Gene3D" id="1.10.10.10">
    <property type="entry name" value="Winged helix-like DNA-binding domain superfamily/Winged helix DNA-binding domain"/>
    <property type="match status" value="1"/>
</dbReference>
<evidence type="ECO:0000256" key="1">
    <source>
        <dbReference type="ARBA" id="ARBA00022741"/>
    </source>
</evidence>
<dbReference type="InterPro" id="IPR027417">
    <property type="entry name" value="P-loop_NTPase"/>
</dbReference>
<dbReference type="PANTHER" id="PTHR16305">
    <property type="entry name" value="TESTICULAR SOLUBLE ADENYLYL CYCLASE"/>
    <property type="match status" value="1"/>
</dbReference>
<evidence type="ECO:0000256" key="3">
    <source>
        <dbReference type="SAM" id="MobiDB-lite"/>
    </source>
</evidence>
<dbReference type="PROSITE" id="PS00622">
    <property type="entry name" value="HTH_LUXR_1"/>
    <property type="match status" value="1"/>
</dbReference>
<feature type="compositionally biased region" description="Pro residues" evidence="3">
    <location>
        <begin position="283"/>
        <end position="295"/>
    </location>
</feature>
<protein>
    <submittedName>
        <fullName evidence="5">AAA family ATPase</fullName>
    </submittedName>
</protein>
<dbReference type="Proteomes" id="UP001055940">
    <property type="component" value="Chromosome"/>
</dbReference>
<organism evidence="5 6">
    <name type="scientific">Nocardiopsis exhalans</name>
    <dbReference type="NCBI Taxonomy" id="163604"/>
    <lineage>
        <taxon>Bacteria</taxon>
        <taxon>Bacillati</taxon>
        <taxon>Actinomycetota</taxon>
        <taxon>Actinomycetes</taxon>
        <taxon>Streptosporangiales</taxon>
        <taxon>Nocardiopsidaceae</taxon>
        <taxon>Nocardiopsis</taxon>
    </lineage>
</organism>
<dbReference type="InterPro" id="IPR016032">
    <property type="entry name" value="Sig_transdc_resp-reg_C-effctor"/>
</dbReference>
<name>A0ABY5D798_9ACTN</name>
<dbReference type="PANTHER" id="PTHR16305:SF35">
    <property type="entry name" value="TRANSCRIPTIONAL ACTIVATOR DOMAIN"/>
    <property type="match status" value="1"/>
</dbReference>
<proteinExistence type="predicted"/>
<reference evidence="5" key="1">
    <citation type="submission" date="2022-06" db="EMBL/GenBank/DDBJ databases">
        <authorList>
            <person name="Ping M."/>
        </authorList>
    </citation>
    <scope>NUCLEOTIDE SEQUENCE</scope>
    <source>
        <strain evidence="5">JCM11759T</strain>
    </source>
</reference>
<dbReference type="Pfam" id="PF00196">
    <property type="entry name" value="GerE"/>
    <property type="match status" value="1"/>
</dbReference>
<accession>A0ABY5D798</accession>
<feature type="domain" description="HTH luxR-type" evidence="4">
    <location>
        <begin position="861"/>
        <end position="924"/>
    </location>
</feature>
<keyword evidence="6" id="KW-1185">Reference proteome</keyword>
<dbReference type="Pfam" id="PF13191">
    <property type="entry name" value="AAA_16"/>
    <property type="match status" value="1"/>
</dbReference>
<dbReference type="SUPFAM" id="SSF52540">
    <property type="entry name" value="P-loop containing nucleoside triphosphate hydrolases"/>
    <property type="match status" value="1"/>
</dbReference>
<dbReference type="CDD" id="cd06170">
    <property type="entry name" value="LuxR_C_like"/>
    <property type="match status" value="1"/>
</dbReference>
<sequence>MISVNPLTRTAPPLGRDHELRAVRHLLEAARSGHSGGLLVTGAPGAGRTALLEHAGDEARDFTVLRARAAPGEGRLPLAGLHQLLRPALPYLPRLPSTQRETLTRALDTGTPGEAFPLANAALGLFAEVAAESPLLICVDDFHLLDPPSQKAVAFAARRLTHDGAVVLLSAREGDPDRLTGIPVLRLRPLPEKAVLRLLIEAAGAEELAEPVAAALATAAEGNPRAALELLEGTGPEQRSGALALDRPPRSRGELTDSFAEALARLPEATRLSLVKIAAEPHGPLPPDPSVPPPGEGNTDLLEPARRAGLIVEERDRVVFTHPLARSAGYHGASPAERRSAHSALARAHEADHDTGRAAWHRALAGSAPDERVAAALQEEAHRTVERDGHSPASLLHEHAARLTPDPVLRGLRLTDAARSAWLSGDPNRARRVLEHVRSDHADLLRAEIDLRSSVAIDASERLGPTADRLARSDPGAALRVLLQAGEASCLSGDHERFFATAERARALMAGTLAAGDANGDGTGVDHPWNRLVLDYMTGKAAMFQGRHREGAVLLGRAEDTADLLGDPQALVLGGIAGLLRGDHVRTRALAGRAAAVARRTGALTLLPQALEFLTYAEMWFGRLSLAEESATEGLRTALESGQDNCASHHRGALAFVAAIRGEEDTCREHAGTALAMAGEHDVGLPAGLAAWALALLDLGAGRGAEAAMRLRALARSGPGSGHAAVRLLITPHLVEASVRGGVAVRVQGAVETFASWAEATGQDTARAQVMRCRGLLHEGGAANAYFESALDLHASGYCDFEEARTRLLYGGHLRRSRHPGLAREHLYTAVEVFDRLGAVPWARQAREELRAARGSTAVREDSGVELLSPQQLRIARHVAGGATNREVAARLFLSTRTVDHHLRNIYSKLGIRSRVELSRLVGQ</sequence>
<dbReference type="SMART" id="SM00421">
    <property type="entry name" value="HTH_LUXR"/>
    <property type="match status" value="1"/>
</dbReference>
<dbReference type="InterPro" id="IPR000792">
    <property type="entry name" value="Tscrpt_reg_LuxR_C"/>
</dbReference>
<evidence type="ECO:0000313" key="5">
    <source>
        <dbReference type="EMBL" id="USY20236.1"/>
    </source>
</evidence>
<evidence type="ECO:0000259" key="4">
    <source>
        <dbReference type="PROSITE" id="PS50043"/>
    </source>
</evidence>
<keyword evidence="2" id="KW-0067">ATP-binding</keyword>
<dbReference type="PROSITE" id="PS50043">
    <property type="entry name" value="HTH_LUXR_2"/>
    <property type="match status" value="1"/>
</dbReference>
<dbReference type="PRINTS" id="PR00038">
    <property type="entry name" value="HTHLUXR"/>
</dbReference>
<dbReference type="InterPro" id="IPR041664">
    <property type="entry name" value="AAA_16"/>
</dbReference>
<dbReference type="InterPro" id="IPR036388">
    <property type="entry name" value="WH-like_DNA-bd_sf"/>
</dbReference>
<dbReference type="SUPFAM" id="SSF46894">
    <property type="entry name" value="C-terminal effector domain of the bipartite response regulators"/>
    <property type="match status" value="1"/>
</dbReference>
<dbReference type="EMBL" id="CP099837">
    <property type="protein sequence ID" value="USY20236.1"/>
    <property type="molecule type" value="Genomic_DNA"/>
</dbReference>
<keyword evidence="1" id="KW-0547">Nucleotide-binding</keyword>
<feature type="region of interest" description="Disordered" evidence="3">
    <location>
        <begin position="279"/>
        <end position="298"/>
    </location>
</feature>
<evidence type="ECO:0000256" key="2">
    <source>
        <dbReference type="ARBA" id="ARBA00022840"/>
    </source>
</evidence>